<proteinExistence type="inferred from homology"/>
<keyword evidence="3 6" id="KW-0067">ATP-binding</keyword>
<comment type="caution">
    <text evidence="6">The sequence shown here is derived from an EMBL/GenBank/DDBJ whole genome shotgun (WGS) entry which is preliminary data.</text>
</comment>
<feature type="region of interest" description="Disordered" evidence="4">
    <location>
        <begin position="1"/>
        <end position="20"/>
    </location>
</feature>
<dbReference type="SUPFAM" id="SSF52540">
    <property type="entry name" value="P-loop containing nucleoside triphosphate hydrolases"/>
    <property type="match status" value="1"/>
</dbReference>
<dbReference type="InterPro" id="IPR054472">
    <property type="entry name" value="WHD"/>
</dbReference>
<evidence type="ECO:0000256" key="4">
    <source>
        <dbReference type="SAM" id="MobiDB-lite"/>
    </source>
</evidence>
<dbReference type="GO" id="GO:0005524">
    <property type="term" value="F:ATP binding"/>
    <property type="evidence" value="ECO:0007669"/>
    <property type="project" value="UniProtKB-KW"/>
</dbReference>
<name>A0ABW6Y141_9ACTN</name>
<keyword evidence="2" id="KW-0547">Nucleotide-binding</keyword>
<dbReference type="Proteomes" id="UP001602370">
    <property type="component" value="Unassembled WGS sequence"/>
</dbReference>
<dbReference type="EMBL" id="JBIBDZ010000013">
    <property type="protein sequence ID" value="MFF5923307.1"/>
    <property type="molecule type" value="Genomic_DNA"/>
</dbReference>
<evidence type="ECO:0000313" key="6">
    <source>
        <dbReference type="EMBL" id="MFF5923307.1"/>
    </source>
</evidence>
<dbReference type="Pfam" id="PF22977">
    <property type="entry name" value="WHD"/>
    <property type="match status" value="1"/>
</dbReference>
<dbReference type="RefSeq" id="WP_388310822.1">
    <property type="nucleotide sequence ID" value="NZ_JBIBDZ010000013.1"/>
</dbReference>
<organism evidence="6 7">
    <name type="scientific">Streptomyces flavochromogenes</name>
    <dbReference type="NCBI Taxonomy" id="68199"/>
    <lineage>
        <taxon>Bacteria</taxon>
        <taxon>Bacillati</taxon>
        <taxon>Actinomycetota</taxon>
        <taxon>Actinomycetes</taxon>
        <taxon>Kitasatosporales</taxon>
        <taxon>Streptomycetaceae</taxon>
        <taxon>Streptomyces</taxon>
    </lineage>
</organism>
<accession>A0ABW6Y141</accession>
<sequence>MLLRPDSTEADRGEAEEALSESRLRLSGESALDQVSRGFGLTRFERSLLLLAAGPEFIREVAGELLTACGSPHLSFSAALSVLPEPHWSALTPSAPLRHWDLVRLLDPSSLTRSPLAVDERVLHHLAGAGRLDAELAAVSRPVSAHPQLPTPMRHAAEAIAQALSRRQAVVVSGPQGANLRTVTATAAWSQGLRLLLVTASDLANSVGERRRTMRLMERETVLGTCAWAVDLEDAARADCDAIARLATAFDAPIALLADEGTPALGHGLASVRLERLAPADRRELLRSALDRAGAPVADADGTAGIFDLPLDAAEAAARDVASGVSLWQACRERARPSFGGLAKVHHPRATWGDLVLPPGQSAQLRALAASIRHRTTVLDDWGFAGRSARGLGTTALFSGPSGTGKTLAAEVLAGDLELDLVHIDLSQVVDKYIGETEKNLSRVFDAAEDSAAVLLFDEADALFGKRTETRDSHDRYANLEIGYLLQRLETFRGLAILTTNARSAMDQAFTRRLRTVVNFPHPDPAMREALWRKAFPPDTPVDGLDVPSLAAMDLTGGAIAAVALSAAYLAAAADSPVTIEHVRAATRWELAKSGRSPVAGGASV</sequence>
<dbReference type="PANTHER" id="PTHR23073">
    <property type="entry name" value="26S PROTEASOME REGULATORY SUBUNIT"/>
    <property type="match status" value="1"/>
</dbReference>
<feature type="domain" description="AAA+ ATPase" evidence="5">
    <location>
        <begin position="392"/>
        <end position="524"/>
    </location>
</feature>
<evidence type="ECO:0000313" key="7">
    <source>
        <dbReference type="Proteomes" id="UP001602370"/>
    </source>
</evidence>
<dbReference type="Gene3D" id="3.40.50.300">
    <property type="entry name" value="P-loop containing nucleotide triphosphate hydrolases"/>
    <property type="match status" value="1"/>
</dbReference>
<dbReference type="SMART" id="SM00382">
    <property type="entry name" value="AAA"/>
    <property type="match status" value="1"/>
</dbReference>
<dbReference type="InterPro" id="IPR027417">
    <property type="entry name" value="P-loop_NTPase"/>
</dbReference>
<keyword evidence="7" id="KW-1185">Reference proteome</keyword>
<evidence type="ECO:0000259" key="5">
    <source>
        <dbReference type="SMART" id="SM00382"/>
    </source>
</evidence>
<dbReference type="InterPro" id="IPR003593">
    <property type="entry name" value="AAA+_ATPase"/>
</dbReference>
<dbReference type="CDD" id="cd19481">
    <property type="entry name" value="RecA-like_protease"/>
    <property type="match status" value="1"/>
</dbReference>
<reference evidence="6 7" key="1">
    <citation type="submission" date="2024-10" db="EMBL/GenBank/DDBJ databases">
        <title>The Natural Products Discovery Center: Release of the First 8490 Sequenced Strains for Exploring Actinobacteria Biosynthetic Diversity.</title>
        <authorList>
            <person name="Kalkreuter E."/>
            <person name="Kautsar S.A."/>
            <person name="Yang D."/>
            <person name="Bader C.D."/>
            <person name="Teijaro C.N."/>
            <person name="Fluegel L."/>
            <person name="Davis C.M."/>
            <person name="Simpson J.R."/>
            <person name="Lauterbach L."/>
            <person name="Steele A.D."/>
            <person name="Gui C."/>
            <person name="Meng S."/>
            <person name="Li G."/>
            <person name="Viehrig K."/>
            <person name="Ye F."/>
            <person name="Su P."/>
            <person name="Kiefer A.F."/>
            <person name="Nichols A."/>
            <person name="Cepeda A.J."/>
            <person name="Yan W."/>
            <person name="Fan B."/>
            <person name="Jiang Y."/>
            <person name="Adhikari A."/>
            <person name="Zheng C.-J."/>
            <person name="Schuster L."/>
            <person name="Cowan T.M."/>
            <person name="Smanski M.J."/>
            <person name="Chevrette M.G."/>
            <person name="De Carvalho L.P.S."/>
            <person name="Shen B."/>
        </authorList>
    </citation>
    <scope>NUCLEOTIDE SEQUENCE [LARGE SCALE GENOMIC DNA]</scope>
    <source>
        <strain evidence="6 7">NPDC012605</strain>
    </source>
</reference>
<evidence type="ECO:0000256" key="3">
    <source>
        <dbReference type="ARBA" id="ARBA00022840"/>
    </source>
</evidence>
<evidence type="ECO:0000256" key="2">
    <source>
        <dbReference type="ARBA" id="ARBA00022741"/>
    </source>
</evidence>
<protein>
    <submittedName>
        <fullName evidence="6">ATP-binding protein</fullName>
    </submittedName>
</protein>
<dbReference type="Pfam" id="PF00004">
    <property type="entry name" value="AAA"/>
    <property type="match status" value="1"/>
</dbReference>
<comment type="similarity">
    <text evidence="1">Belongs to the AAA ATPase family.</text>
</comment>
<gene>
    <name evidence="6" type="ORF">ACFY8C_34065</name>
</gene>
<dbReference type="InterPro" id="IPR050221">
    <property type="entry name" value="26S_Proteasome_ATPase"/>
</dbReference>
<evidence type="ECO:0000256" key="1">
    <source>
        <dbReference type="ARBA" id="ARBA00006914"/>
    </source>
</evidence>
<dbReference type="InterPro" id="IPR003959">
    <property type="entry name" value="ATPase_AAA_core"/>
</dbReference>